<proteinExistence type="predicted"/>
<dbReference type="AlphaFoldDB" id="A0A060S650"/>
<sequence>MTNTDILLPTALTGCCMLTATELMGGFTREDGSREVLSQDDIKRCFIGRAKLLQATTIATLALYDQELSKGCTRRAVCGPVFLRLMNELRKNPTILCTLRWYTDRHGEGYADYHTGRHERDRHLCASCYGMLQDREKGGQRRVWRELPELMDVKVEGWDQGQVSPASAPAPQEPGN</sequence>
<organism evidence="2 3">
    <name type="scientific">Pycnoporus cinnabarinus</name>
    <name type="common">Cinnabar-red polypore</name>
    <name type="synonym">Trametes cinnabarina</name>
    <dbReference type="NCBI Taxonomy" id="5643"/>
    <lineage>
        <taxon>Eukaryota</taxon>
        <taxon>Fungi</taxon>
        <taxon>Dikarya</taxon>
        <taxon>Basidiomycota</taxon>
        <taxon>Agaricomycotina</taxon>
        <taxon>Agaricomycetes</taxon>
        <taxon>Polyporales</taxon>
        <taxon>Polyporaceae</taxon>
        <taxon>Trametes</taxon>
    </lineage>
</organism>
<evidence type="ECO:0000313" key="3">
    <source>
        <dbReference type="Proteomes" id="UP000029665"/>
    </source>
</evidence>
<gene>
    <name evidence="2" type="ORF">BN946_scf184836.g36</name>
</gene>
<dbReference type="Proteomes" id="UP000029665">
    <property type="component" value="Unassembled WGS sequence"/>
</dbReference>
<dbReference type="STRING" id="5643.A0A060S650"/>
<reference evidence="2" key="1">
    <citation type="submission" date="2014-01" db="EMBL/GenBank/DDBJ databases">
        <title>The genome of the white-rot fungus Pycnoporus cinnabarinus: a basidiomycete model with a versatile arsenal for lignocellulosic biomass breakdown.</title>
        <authorList>
            <person name="Levasseur A."/>
            <person name="Lomascolo A."/>
            <person name="Ruiz-Duenas F.J."/>
            <person name="Uzan E."/>
            <person name="Piumi F."/>
            <person name="Kues U."/>
            <person name="Ram A.F.J."/>
            <person name="Murat C."/>
            <person name="Haon M."/>
            <person name="Benoit I."/>
            <person name="Arfi Y."/>
            <person name="Chevret D."/>
            <person name="Drula E."/>
            <person name="Kwon M.J."/>
            <person name="Gouret P."/>
            <person name="Lesage-Meessen L."/>
            <person name="Lombard V."/>
            <person name="Mariette J."/>
            <person name="Noirot C."/>
            <person name="Park J."/>
            <person name="Patyshakuliyeva A."/>
            <person name="Wieneger R.A.B."/>
            <person name="Wosten H.A.B."/>
            <person name="Martin F."/>
            <person name="Coutinho P.M."/>
            <person name="de Vries R."/>
            <person name="Martinez A.T."/>
            <person name="Klopp C."/>
            <person name="Pontarotti P."/>
            <person name="Henrissat B."/>
            <person name="Record E."/>
        </authorList>
    </citation>
    <scope>NUCLEOTIDE SEQUENCE [LARGE SCALE GENOMIC DNA]</scope>
    <source>
        <strain evidence="2">BRFM137</strain>
    </source>
</reference>
<name>A0A060S650_PYCCI</name>
<comment type="caution">
    <text evidence="2">The sequence shown here is derived from an EMBL/GenBank/DDBJ whole genome shotgun (WGS) entry which is preliminary data.</text>
</comment>
<protein>
    <submittedName>
        <fullName evidence="2">Uncharacterized protein</fullName>
    </submittedName>
</protein>
<dbReference type="EMBL" id="CCBP010000059">
    <property type="protein sequence ID" value="CDO69962.1"/>
    <property type="molecule type" value="Genomic_DNA"/>
</dbReference>
<dbReference type="OrthoDB" id="2756860at2759"/>
<feature type="region of interest" description="Disordered" evidence="1">
    <location>
        <begin position="156"/>
        <end position="176"/>
    </location>
</feature>
<evidence type="ECO:0000256" key="1">
    <source>
        <dbReference type="SAM" id="MobiDB-lite"/>
    </source>
</evidence>
<keyword evidence="3" id="KW-1185">Reference proteome</keyword>
<dbReference type="HOGENOM" id="CLU_1525941_0_0_1"/>
<dbReference type="OMA" id="ARACKTH"/>
<accession>A0A060S650</accession>
<evidence type="ECO:0000313" key="2">
    <source>
        <dbReference type="EMBL" id="CDO69962.1"/>
    </source>
</evidence>